<evidence type="ECO:0000313" key="10">
    <source>
        <dbReference type="Proteomes" id="UP000704068"/>
    </source>
</evidence>
<organism evidence="9 10">
    <name type="scientific">Alloprevotella tannerae</name>
    <dbReference type="NCBI Taxonomy" id="76122"/>
    <lineage>
        <taxon>Bacteria</taxon>
        <taxon>Pseudomonadati</taxon>
        <taxon>Bacteroidota</taxon>
        <taxon>Bacteroidia</taxon>
        <taxon>Bacteroidales</taxon>
        <taxon>Prevotellaceae</taxon>
        <taxon>Alloprevotella</taxon>
    </lineage>
</organism>
<name>A0A929RVV1_9BACT</name>
<dbReference type="HAMAP" id="MF_00060">
    <property type="entry name" value="SurE"/>
    <property type="match status" value="1"/>
</dbReference>
<comment type="cofactor">
    <cofactor evidence="7">
        <name>a divalent metal cation</name>
        <dbReference type="ChEBI" id="CHEBI:60240"/>
    </cofactor>
    <text evidence="7">Binds 1 divalent metal cation per subunit.</text>
</comment>
<comment type="catalytic activity">
    <reaction evidence="1 7">
        <text>a ribonucleoside 5'-phosphate + H2O = a ribonucleoside + phosphate</text>
        <dbReference type="Rhea" id="RHEA:12484"/>
        <dbReference type="ChEBI" id="CHEBI:15377"/>
        <dbReference type="ChEBI" id="CHEBI:18254"/>
        <dbReference type="ChEBI" id="CHEBI:43474"/>
        <dbReference type="ChEBI" id="CHEBI:58043"/>
        <dbReference type="EC" id="3.1.3.5"/>
    </reaction>
</comment>
<dbReference type="RefSeq" id="WP_303763498.1">
    <property type="nucleotide sequence ID" value="NZ_JABZGR010000008.1"/>
</dbReference>
<dbReference type="GO" id="GO:0008254">
    <property type="term" value="F:3'-nucleotidase activity"/>
    <property type="evidence" value="ECO:0007669"/>
    <property type="project" value="TreeGrafter"/>
</dbReference>
<dbReference type="GO" id="GO:0046872">
    <property type="term" value="F:metal ion binding"/>
    <property type="evidence" value="ECO:0007669"/>
    <property type="project" value="UniProtKB-UniRule"/>
</dbReference>
<evidence type="ECO:0000256" key="7">
    <source>
        <dbReference type="HAMAP-Rule" id="MF_00060"/>
    </source>
</evidence>
<protein>
    <recommendedName>
        <fullName evidence="7">5'-nucleotidase SurE</fullName>
        <ecNumber evidence="7">3.1.3.5</ecNumber>
    </recommendedName>
    <alternativeName>
        <fullName evidence="7">Nucleoside 5'-monophosphate phosphohydrolase</fullName>
    </alternativeName>
</protein>
<dbReference type="GO" id="GO:0000166">
    <property type="term" value="F:nucleotide binding"/>
    <property type="evidence" value="ECO:0007669"/>
    <property type="project" value="UniProtKB-KW"/>
</dbReference>
<dbReference type="PANTHER" id="PTHR30457">
    <property type="entry name" value="5'-NUCLEOTIDASE SURE"/>
    <property type="match status" value="1"/>
</dbReference>
<keyword evidence="3 7" id="KW-0963">Cytoplasm</keyword>
<dbReference type="GO" id="GO:0005737">
    <property type="term" value="C:cytoplasm"/>
    <property type="evidence" value="ECO:0007669"/>
    <property type="project" value="UniProtKB-SubCell"/>
</dbReference>
<dbReference type="InterPro" id="IPR030048">
    <property type="entry name" value="SurE"/>
</dbReference>
<evidence type="ECO:0000259" key="8">
    <source>
        <dbReference type="Pfam" id="PF01975"/>
    </source>
</evidence>
<dbReference type="PANTHER" id="PTHR30457:SF12">
    <property type="entry name" value="5'_3'-NUCLEOTIDASE SURE"/>
    <property type="match status" value="1"/>
</dbReference>
<dbReference type="AlphaFoldDB" id="A0A929RVV1"/>
<dbReference type="Pfam" id="PF01975">
    <property type="entry name" value="SurE"/>
    <property type="match status" value="1"/>
</dbReference>
<comment type="caution">
    <text evidence="9">The sequence shown here is derived from an EMBL/GenBank/DDBJ whole genome shotgun (WGS) entry which is preliminary data.</text>
</comment>
<dbReference type="Proteomes" id="UP000704068">
    <property type="component" value="Unassembled WGS sequence"/>
</dbReference>
<evidence type="ECO:0000256" key="3">
    <source>
        <dbReference type="ARBA" id="ARBA00022490"/>
    </source>
</evidence>
<proteinExistence type="inferred from homology"/>
<dbReference type="Gene3D" id="3.40.1210.10">
    <property type="entry name" value="Survival protein SurE-like phosphatase/nucleotidase"/>
    <property type="match status" value="1"/>
</dbReference>
<dbReference type="EMBL" id="JABZGR010000008">
    <property type="protein sequence ID" value="MBF0970217.1"/>
    <property type="molecule type" value="Genomic_DNA"/>
</dbReference>
<dbReference type="NCBIfam" id="TIGR00087">
    <property type="entry name" value="surE"/>
    <property type="match status" value="1"/>
</dbReference>
<keyword evidence="5 7" id="KW-0547">Nucleotide-binding</keyword>
<comment type="function">
    <text evidence="7">Nucleotidase that shows phosphatase activity on nucleoside 5'-monophosphates.</text>
</comment>
<dbReference type="EC" id="3.1.3.5" evidence="7"/>
<dbReference type="InterPro" id="IPR036523">
    <property type="entry name" value="SurE-like_sf"/>
</dbReference>
<dbReference type="SUPFAM" id="SSF64167">
    <property type="entry name" value="SurE-like"/>
    <property type="match status" value="1"/>
</dbReference>
<feature type="binding site" evidence="7">
    <location>
        <position position="101"/>
    </location>
    <ligand>
        <name>a divalent metal cation</name>
        <dbReference type="ChEBI" id="CHEBI:60240"/>
    </ligand>
</feature>
<comment type="similarity">
    <text evidence="2 7">Belongs to the SurE nucleotidase family.</text>
</comment>
<dbReference type="NCBIfam" id="NF001492">
    <property type="entry name" value="PRK00346.2-2"/>
    <property type="match status" value="1"/>
</dbReference>
<sequence>MMKRQRPYILISNDDGFFAKGINFLIDTLKDEADIIVVAPDSARSGYALAITSMLPVQAEMLKDEEHLKVYACTGTPGDCIKLALNRLVERKPDLVISGINHGDNSSVNSHYSGTMGAACEGALQGIPALAFSLCDHRDDANFQPLKTYILDFYRKALVWRFPPFTCLNINFPKVDKFAGVRICRMARSRWINEIEDCERSGYSAKYYWLSGSRQSLEPEAEDTDIWALSHDYVAVTPTTMDNTAYDFVKQLRQDY</sequence>
<dbReference type="GO" id="GO:0004309">
    <property type="term" value="F:exopolyphosphatase activity"/>
    <property type="evidence" value="ECO:0007669"/>
    <property type="project" value="TreeGrafter"/>
</dbReference>
<dbReference type="InterPro" id="IPR002828">
    <property type="entry name" value="SurE-like_Pase/nucleotidase"/>
</dbReference>
<gene>
    <name evidence="7 9" type="primary">surE</name>
    <name evidence="9" type="ORF">HXK21_04150</name>
</gene>
<reference evidence="9" key="1">
    <citation type="submission" date="2020-04" db="EMBL/GenBank/DDBJ databases">
        <title>Deep metagenomics examines the oral microbiome during advanced dental caries in children, revealing novel taxa and co-occurrences with host molecules.</title>
        <authorList>
            <person name="Baker J.L."/>
            <person name="Morton J.T."/>
            <person name="Dinis M."/>
            <person name="Alvarez R."/>
            <person name="Tran N.C."/>
            <person name="Knight R."/>
            <person name="Edlund A."/>
        </authorList>
    </citation>
    <scope>NUCLEOTIDE SEQUENCE</scope>
    <source>
        <strain evidence="9">JCVI_34_bin.1</strain>
    </source>
</reference>
<feature type="domain" description="Survival protein SurE-like phosphatase/nucleotidase" evidence="8">
    <location>
        <begin position="9"/>
        <end position="191"/>
    </location>
</feature>
<evidence type="ECO:0000313" key="9">
    <source>
        <dbReference type="EMBL" id="MBF0970217.1"/>
    </source>
</evidence>
<dbReference type="GO" id="GO:0008253">
    <property type="term" value="F:5'-nucleotidase activity"/>
    <property type="evidence" value="ECO:0007669"/>
    <property type="project" value="UniProtKB-UniRule"/>
</dbReference>
<comment type="subcellular location">
    <subcellularLocation>
        <location evidence="7">Cytoplasm</location>
    </subcellularLocation>
</comment>
<evidence type="ECO:0000256" key="4">
    <source>
        <dbReference type="ARBA" id="ARBA00022723"/>
    </source>
</evidence>
<feature type="binding site" evidence="7">
    <location>
        <position position="14"/>
    </location>
    <ligand>
        <name>a divalent metal cation</name>
        <dbReference type="ChEBI" id="CHEBI:60240"/>
    </ligand>
</feature>
<evidence type="ECO:0000256" key="6">
    <source>
        <dbReference type="ARBA" id="ARBA00022801"/>
    </source>
</evidence>
<keyword evidence="6 7" id="KW-0378">Hydrolase</keyword>
<evidence type="ECO:0000256" key="1">
    <source>
        <dbReference type="ARBA" id="ARBA00000815"/>
    </source>
</evidence>
<feature type="binding site" evidence="7">
    <location>
        <position position="15"/>
    </location>
    <ligand>
        <name>a divalent metal cation</name>
        <dbReference type="ChEBI" id="CHEBI:60240"/>
    </ligand>
</feature>
<accession>A0A929RVV1</accession>
<keyword evidence="4 7" id="KW-0479">Metal-binding</keyword>
<evidence type="ECO:0000256" key="2">
    <source>
        <dbReference type="ARBA" id="ARBA00011062"/>
    </source>
</evidence>
<feature type="binding site" evidence="7">
    <location>
        <position position="45"/>
    </location>
    <ligand>
        <name>a divalent metal cation</name>
        <dbReference type="ChEBI" id="CHEBI:60240"/>
    </ligand>
</feature>
<evidence type="ECO:0000256" key="5">
    <source>
        <dbReference type="ARBA" id="ARBA00022741"/>
    </source>
</evidence>